<dbReference type="SUPFAM" id="SSF50800">
    <property type="entry name" value="PK beta-barrel domain-like"/>
    <property type="match status" value="1"/>
</dbReference>
<reference evidence="2" key="1">
    <citation type="journal article" date="2021" name="IMA Fungus">
        <title>Genomic characterization of three marine fungi, including Emericellopsis atlantica sp. nov. with signatures of a generalist lifestyle and marine biomass degradation.</title>
        <authorList>
            <person name="Hagestad O.C."/>
            <person name="Hou L."/>
            <person name="Andersen J.H."/>
            <person name="Hansen E.H."/>
            <person name="Altermark B."/>
            <person name="Li C."/>
            <person name="Kuhnert E."/>
            <person name="Cox R.J."/>
            <person name="Crous P.W."/>
            <person name="Spatafora J.W."/>
            <person name="Lail K."/>
            <person name="Amirebrahimi M."/>
            <person name="Lipzen A."/>
            <person name="Pangilinan J."/>
            <person name="Andreopoulos W."/>
            <person name="Hayes R.D."/>
            <person name="Ng V."/>
            <person name="Grigoriev I.V."/>
            <person name="Jackson S.A."/>
            <person name="Sutton T.D.S."/>
            <person name="Dobson A.D.W."/>
            <person name="Rama T."/>
        </authorList>
    </citation>
    <scope>NUCLEOTIDE SEQUENCE</scope>
    <source>
        <strain evidence="2">TRa3180A</strain>
    </source>
</reference>
<name>A0A9P8CIK1_9HELO</name>
<dbReference type="Pfam" id="PF03473">
    <property type="entry name" value="MOSC"/>
    <property type="match status" value="1"/>
</dbReference>
<dbReference type="OrthoDB" id="17255at2759"/>
<accession>A0A9P8CIK1</accession>
<dbReference type="GO" id="GO:0030170">
    <property type="term" value="F:pyridoxal phosphate binding"/>
    <property type="evidence" value="ECO:0007669"/>
    <property type="project" value="InterPro"/>
</dbReference>
<dbReference type="SUPFAM" id="SSF141673">
    <property type="entry name" value="MOSC N-terminal domain-like"/>
    <property type="match status" value="1"/>
</dbReference>
<organism evidence="2 3">
    <name type="scientific">Calycina marina</name>
    <dbReference type="NCBI Taxonomy" id="1763456"/>
    <lineage>
        <taxon>Eukaryota</taxon>
        <taxon>Fungi</taxon>
        <taxon>Dikarya</taxon>
        <taxon>Ascomycota</taxon>
        <taxon>Pezizomycotina</taxon>
        <taxon>Leotiomycetes</taxon>
        <taxon>Helotiales</taxon>
        <taxon>Pezizellaceae</taxon>
        <taxon>Calycina</taxon>
    </lineage>
</organism>
<dbReference type="Proteomes" id="UP000887226">
    <property type="component" value="Unassembled WGS sequence"/>
</dbReference>
<evidence type="ECO:0000259" key="1">
    <source>
        <dbReference type="PROSITE" id="PS51340"/>
    </source>
</evidence>
<dbReference type="PANTHER" id="PTHR14237:SF23">
    <property type="entry name" value="MOSC DOMAIN PROTEIN (AFU_ORTHOLOGUE AFUA_7G05900)"/>
    <property type="match status" value="1"/>
</dbReference>
<dbReference type="GO" id="GO:0003824">
    <property type="term" value="F:catalytic activity"/>
    <property type="evidence" value="ECO:0007669"/>
    <property type="project" value="InterPro"/>
</dbReference>
<dbReference type="Pfam" id="PF03476">
    <property type="entry name" value="MOSC_N"/>
    <property type="match status" value="1"/>
</dbReference>
<protein>
    <submittedName>
        <fullName evidence="2">MOSC domain-containing protein</fullName>
    </submittedName>
</protein>
<keyword evidence="3" id="KW-1185">Reference proteome</keyword>
<dbReference type="GO" id="GO:0030151">
    <property type="term" value="F:molybdenum ion binding"/>
    <property type="evidence" value="ECO:0007669"/>
    <property type="project" value="InterPro"/>
</dbReference>
<dbReference type="EMBL" id="MU253748">
    <property type="protein sequence ID" value="KAG9248474.1"/>
    <property type="molecule type" value="Genomic_DNA"/>
</dbReference>
<dbReference type="InterPro" id="IPR005302">
    <property type="entry name" value="MoCF_Sase_C"/>
</dbReference>
<dbReference type="InterPro" id="IPR011037">
    <property type="entry name" value="Pyrv_Knase-like_insert_dom_sf"/>
</dbReference>
<dbReference type="AlphaFoldDB" id="A0A9P8CIK1"/>
<dbReference type="PANTHER" id="PTHR14237">
    <property type="entry name" value="MOLYBDOPTERIN COFACTOR SULFURASE MOSC"/>
    <property type="match status" value="1"/>
</dbReference>
<dbReference type="PROSITE" id="PS51340">
    <property type="entry name" value="MOSC"/>
    <property type="match status" value="1"/>
</dbReference>
<comment type="caution">
    <text evidence="2">The sequence shown here is derived from an EMBL/GenBank/DDBJ whole genome shotgun (WGS) entry which is preliminary data.</text>
</comment>
<sequence>MDALLQPYREMLEKVYKEYSTQLHNYIHSIPTSTYVCTVLSICIPPIIALVFYEREQARLRAEEPKGCRKLGLKIESNLLNEFDRKFSEGRPPSTEETSAEWWRLKSMWIYPVKSCKGVELNRGTVIATGMEYDRQFTFAQLKSPAPTPGNVTDNKKPAHKWEFITQRQFPLLAMVRTEMWAPEQSLSTWAPHLDDVESGGVIIMSFPYQEPGWRGKVAEWGAAVKGTIPEKQFRIPFNPSAAQIDKAGYTHENMTIWKETVNALNLEIEIPDELRYFLGMSNKLGLFRVDSSAPREVRGNAPAKEIIGYQPVTGFQDAYPLHLVNLASIRDVERKMPKVKWAPRLSAARFRPNLIITGPEAYNEETWRRIKIGFYEYDVSCRTTRCNLPNVDQTTGEKHSSEPSKTLRSFRAVDEGAGPNVGCLGMQMVPMSKESALRVGDEITVLEFGKHSLVK</sequence>
<evidence type="ECO:0000313" key="3">
    <source>
        <dbReference type="Proteomes" id="UP000887226"/>
    </source>
</evidence>
<gene>
    <name evidence="2" type="ORF">BJ878DRAFT_26647</name>
</gene>
<dbReference type="InterPro" id="IPR005303">
    <property type="entry name" value="MOCOS_middle"/>
</dbReference>
<proteinExistence type="predicted"/>
<evidence type="ECO:0000313" key="2">
    <source>
        <dbReference type="EMBL" id="KAG9248474.1"/>
    </source>
</evidence>
<feature type="domain" description="MOSC" evidence="1">
    <location>
        <begin position="292"/>
        <end position="447"/>
    </location>
</feature>